<evidence type="ECO:0000313" key="1">
    <source>
        <dbReference type="EMBL" id="SMF59317.1"/>
    </source>
</evidence>
<dbReference type="InterPro" id="IPR009354">
    <property type="entry name" value="Usg"/>
</dbReference>
<proteinExistence type="predicted"/>
<dbReference type="Pfam" id="PF06233">
    <property type="entry name" value="Usg"/>
    <property type="match status" value="1"/>
</dbReference>
<organism evidence="1 2">
    <name type="scientific">Xaviernesmea oryzae</name>
    <dbReference type="NCBI Taxonomy" id="464029"/>
    <lineage>
        <taxon>Bacteria</taxon>
        <taxon>Pseudomonadati</taxon>
        <taxon>Pseudomonadota</taxon>
        <taxon>Alphaproteobacteria</taxon>
        <taxon>Hyphomicrobiales</taxon>
        <taxon>Rhizobiaceae</taxon>
        <taxon>Rhizobium/Agrobacterium group</taxon>
        <taxon>Xaviernesmea</taxon>
    </lineage>
</organism>
<evidence type="ECO:0008006" key="3">
    <source>
        <dbReference type="Google" id="ProtNLM"/>
    </source>
</evidence>
<accession>A0A1X7FV56</accession>
<keyword evidence="2" id="KW-1185">Reference proteome</keyword>
<dbReference type="EMBL" id="FXAF01000008">
    <property type="protein sequence ID" value="SMF59317.1"/>
    <property type="molecule type" value="Genomic_DNA"/>
</dbReference>
<dbReference type="RefSeq" id="WP_085423822.1">
    <property type="nucleotide sequence ID" value="NZ_FXAF01000008.1"/>
</dbReference>
<dbReference type="Proteomes" id="UP000192903">
    <property type="component" value="Unassembled WGS sequence"/>
</dbReference>
<sequence length="90" mass="10865">MQFSSDLERQLNGYGLTTAHILYRIPDFESVLQTYVWQDYDLAPDFPEMHKFLDFWQSHLDGPLHSVRYTHQRLIGPNEWRRVEGEFKLH</sequence>
<evidence type="ECO:0000313" key="2">
    <source>
        <dbReference type="Proteomes" id="UP000192903"/>
    </source>
</evidence>
<dbReference type="AlphaFoldDB" id="A0A1X7FV56"/>
<gene>
    <name evidence="1" type="ORF">SAMN02982989_0920</name>
</gene>
<dbReference type="STRING" id="464029.SAMN02982989_0920"/>
<protein>
    <recommendedName>
        <fullName evidence="3">Usg protein</fullName>
    </recommendedName>
</protein>
<name>A0A1X7FV56_9HYPH</name>
<dbReference type="OrthoDB" id="9811054at2"/>
<reference evidence="2" key="1">
    <citation type="submission" date="2017-04" db="EMBL/GenBank/DDBJ databases">
        <authorList>
            <person name="Varghese N."/>
            <person name="Submissions S."/>
        </authorList>
    </citation>
    <scope>NUCLEOTIDE SEQUENCE [LARGE SCALE GENOMIC DNA]</scope>
    <source>
        <strain evidence="2">B4P</strain>
    </source>
</reference>